<keyword evidence="6" id="KW-1185">Reference proteome</keyword>
<keyword evidence="2" id="KW-0812">Transmembrane</keyword>
<dbReference type="InterPro" id="IPR055780">
    <property type="entry name" value="DUF7356"/>
</dbReference>
<evidence type="ECO:0000313" key="6">
    <source>
        <dbReference type="Proteomes" id="UP001408789"/>
    </source>
</evidence>
<evidence type="ECO:0000313" key="5">
    <source>
        <dbReference type="EMBL" id="KAK9076650.1"/>
    </source>
</evidence>
<feature type="transmembrane region" description="Helical" evidence="2">
    <location>
        <begin position="274"/>
        <end position="295"/>
    </location>
</feature>
<reference evidence="5 6" key="1">
    <citation type="submission" date="2024-04" db="EMBL/GenBank/DDBJ databases">
        <title>The reference genome of an endangered Asteraceae, Deinandra increscens subsp. villosa, native to the Central Coast of California.</title>
        <authorList>
            <person name="Guilliams M."/>
            <person name="Hasenstab-Lehman K."/>
            <person name="Meyer R."/>
            <person name="Mcevoy S."/>
        </authorList>
    </citation>
    <scope>NUCLEOTIDE SEQUENCE [LARGE SCALE GENOMIC DNA]</scope>
    <source>
        <tissue evidence="5">Leaf</tissue>
    </source>
</reference>
<feature type="signal peptide" evidence="3">
    <location>
        <begin position="1"/>
        <end position="20"/>
    </location>
</feature>
<feature type="compositionally biased region" description="Basic and acidic residues" evidence="1">
    <location>
        <begin position="106"/>
        <end position="127"/>
    </location>
</feature>
<dbReference type="EMBL" id="JBCNJP010000007">
    <property type="protein sequence ID" value="KAK9076650.1"/>
    <property type="molecule type" value="Genomic_DNA"/>
</dbReference>
<organism evidence="5 6">
    <name type="scientific">Deinandra increscens subsp. villosa</name>
    <dbReference type="NCBI Taxonomy" id="3103831"/>
    <lineage>
        <taxon>Eukaryota</taxon>
        <taxon>Viridiplantae</taxon>
        <taxon>Streptophyta</taxon>
        <taxon>Embryophyta</taxon>
        <taxon>Tracheophyta</taxon>
        <taxon>Spermatophyta</taxon>
        <taxon>Magnoliopsida</taxon>
        <taxon>eudicotyledons</taxon>
        <taxon>Gunneridae</taxon>
        <taxon>Pentapetalae</taxon>
        <taxon>asterids</taxon>
        <taxon>campanulids</taxon>
        <taxon>Asterales</taxon>
        <taxon>Asteraceae</taxon>
        <taxon>Asteroideae</taxon>
        <taxon>Heliantheae alliance</taxon>
        <taxon>Madieae</taxon>
        <taxon>Madiinae</taxon>
        <taxon>Deinandra</taxon>
    </lineage>
</organism>
<comment type="caution">
    <text evidence="5">The sequence shown here is derived from an EMBL/GenBank/DDBJ whole genome shotgun (WGS) entry which is preliminary data.</text>
</comment>
<dbReference type="PANTHER" id="PTHR34200">
    <property type="entry name" value="DENTIN SIALOPHOSPHOPROTEIN-LIKE ISOFORM X1"/>
    <property type="match status" value="1"/>
</dbReference>
<feature type="compositionally biased region" description="Polar residues" evidence="1">
    <location>
        <begin position="345"/>
        <end position="360"/>
    </location>
</feature>
<dbReference type="Proteomes" id="UP001408789">
    <property type="component" value="Unassembled WGS sequence"/>
</dbReference>
<keyword evidence="2" id="KW-0472">Membrane</keyword>
<feature type="region of interest" description="Disordered" evidence="1">
    <location>
        <begin position="327"/>
        <end position="372"/>
    </location>
</feature>
<evidence type="ECO:0000256" key="1">
    <source>
        <dbReference type="SAM" id="MobiDB-lite"/>
    </source>
</evidence>
<keyword evidence="2" id="KW-1133">Transmembrane helix</keyword>
<feature type="region of interest" description="Disordered" evidence="1">
    <location>
        <begin position="24"/>
        <end position="138"/>
    </location>
</feature>
<gene>
    <name evidence="5" type="ORF">SSX86_004984</name>
</gene>
<evidence type="ECO:0000256" key="2">
    <source>
        <dbReference type="SAM" id="Phobius"/>
    </source>
</evidence>
<dbReference type="PANTHER" id="PTHR34200:SF8">
    <property type="entry name" value="TRANSMEMBRANE PROTEIN"/>
    <property type="match status" value="1"/>
</dbReference>
<dbReference type="AlphaFoldDB" id="A0AAP0HBF6"/>
<feature type="domain" description="DUF7356" evidence="4">
    <location>
        <begin position="144"/>
        <end position="245"/>
    </location>
</feature>
<feature type="compositionally biased region" description="Basic and acidic residues" evidence="1">
    <location>
        <begin position="25"/>
        <end position="45"/>
    </location>
</feature>
<feature type="chain" id="PRO_5042927981" description="DUF7356 domain-containing protein" evidence="3">
    <location>
        <begin position="21"/>
        <end position="372"/>
    </location>
</feature>
<protein>
    <recommendedName>
        <fullName evidence="4">DUF7356 domain-containing protein</fullName>
    </recommendedName>
</protein>
<proteinExistence type="predicted"/>
<name>A0AAP0HBF6_9ASTR</name>
<keyword evidence="3" id="KW-0732">Signal</keyword>
<evidence type="ECO:0000256" key="3">
    <source>
        <dbReference type="SAM" id="SignalP"/>
    </source>
</evidence>
<feature type="compositionally biased region" description="Low complexity" evidence="1">
    <location>
        <begin position="48"/>
        <end position="62"/>
    </location>
</feature>
<evidence type="ECO:0000259" key="4">
    <source>
        <dbReference type="Pfam" id="PF24053"/>
    </source>
</evidence>
<feature type="compositionally biased region" description="Basic and acidic residues" evidence="1">
    <location>
        <begin position="63"/>
        <end position="76"/>
    </location>
</feature>
<sequence>MKVNLTFLVALFLISVAVHCANPDPEVKKNAHDDLGLERGTKSDPKISLNEKSSTSSSNLESKPVDLDLSKKEKVPNDIQNANVGETKSVPSKQLGGKDVGSVQKGSKDKDLVDNAEKKSKTDEGSGSKDVPVVESLSSKRTGSFRGELCDSSFKCTIGKGENPGMIACLSVPGDESTEVSLLIQNKGKGLLDVDISAPDFVRLGKTKIQIQENDDEKVTVSIGNGKAEKFITLKTHEGSCNLDFLDFLTHNPVKKSNYMSQLTYTNLFRRTPFLGFLSLALILVIVSVVVCVTYQKRRFLNNGTKYQKLDAQLPVSGGPKINFDQKDEWDDSWGDDWDDVEAPSTPSMPLTPSISSAGVSSRRVNKDAWKD</sequence>
<accession>A0AAP0HBF6</accession>
<dbReference type="Pfam" id="PF24053">
    <property type="entry name" value="DUF7356"/>
    <property type="match status" value="1"/>
</dbReference>
<feature type="compositionally biased region" description="Acidic residues" evidence="1">
    <location>
        <begin position="328"/>
        <end position="342"/>
    </location>
</feature>
<feature type="compositionally biased region" description="Polar residues" evidence="1">
    <location>
        <begin position="78"/>
        <end position="92"/>
    </location>
</feature>